<feature type="region of interest" description="Disordered" evidence="1">
    <location>
        <begin position="29"/>
        <end position="61"/>
    </location>
</feature>
<name>A0A9X9Q1C3_GULGU</name>
<dbReference type="Proteomes" id="UP000269945">
    <property type="component" value="Unassembled WGS sequence"/>
</dbReference>
<feature type="compositionally biased region" description="Polar residues" evidence="1">
    <location>
        <begin position="51"/>
        <end position="61"/>
    </location>
</feature>
<protein>
    <submittedName>
        <fullName evidence="2">Uncharacterized protein</fullName>
    </submittedName>
</protein>
<evidence type="ECO:0000313" key="3">
    <source>
        <dbReference type="Proteomes" id="UP000269945"/>
    </source>
</evidence>
<dbReference type="AlphaFoldDB" id="A0A9X9Q1C3"/>
<evidence type="ECO:0000256" key="1">
    <source>
        <dbReference type="SAM" id="MobiDB-lite"/>
    </source>
</evidence>
<comment type="caution">
    <text evidence="2">The sequence shown here is derived from an EMBL/GenBank/DDBJ whole genome shotgun (WGS) entry which is preliminary data.</text>
</comment>
<evidence type="ECO:0000313" key="2">
    <source>
        <dbReference type="EMBL" id="VCW90978.1"/>
    </source>
</evidence>
<proteinExistence type="predicted"/>
<dbReference type="EMBL" id="CYRY02016688">
    <property type="protein sequence ID" value="VCW90978.1"/>
    <property type="molecule type" value="Genomic_DNA"/>
</dbReference>
<gene>
    <name evidence="2" type="ORF">BN2614_LOCUS1</name>
</gene>
<reference evidence="2 3" key="1">
    <citation type="submission" date="2018-10" db="EMBL/GenBank/DDBJ databases">
        <authorList>
            <person name="Ekblom R."/>
            <person name="Jareborg N."/>
        </authorList>
    </citation>
    <scope>NUCLEOTIDE SEQUENCE [LARGE SCALE GENOMIC DNA]</scope>
    <source>
        <tissue evidence="2">Muscle</tissue>
    </source>
</reference>
<keyword evidence="3" id="KW-1185">Reference proteome</keyword>
<sequence length="61" mass="6620">MLTTGYLNQSEGIRICAASLSLLQHGLEGRKEKRDVRAGPRPRLGAGQSPWAAQSAQARCR</sequence>
<organism evidence="2 3">
    <name type="scientific">Gulo gulo</name>
    <name type="common">Wolverine</name>
    <name type="synonym">Gluton</name>
    <dbReference type="NCBI Taxonomy" id="48420"/>
    <lineage>
        <taxon>Eukaryota</taxon>
        <taxon>Metazoa</taxon>
        <taxon>Chordata</taxon>
        <taxon>Craniata</taxon>
        <taxon>Vertebrata</taxon>
        <taxon>Euteleostomi</taxon>
        <taxon>Mammalia</taxon>
        <taxon>Eutheria</taxon>
        <taxon>Laurasiatheria</taxon>
        <taxon>Carnivora</taxon>
        <taxon>Caniformia</taxon>
        <taxon>Musteloidea</taxon>
        <taxon>Mustelidae</taxon>
        <taxon>Guloninae</taxon>
        <taxon>Gulo</taxon>
    </lineage>
</organism>
<feature type="compositionally biased region" description="Basic and acidic residues" evidence="1">
    <location>
        <begin position="29"/>
        <end position="38"/>
    </location>
</feature>
<accession>A0A9X9Q1C3</accession>